<feature type="transmembrane region" description="Helical" evidence="1">
    <location>
        <begin position="56"/>
        <end position="73"/>
    </location>
</feature>
<feature type="transmembrane region" description="Helical" evidence="1">
    <location>
        <begin position="33"/>
        <end position="50"/>
    </location>
</feature>
<keyword evidence="1" id="KW-0472">Membrane</keyword>
<organism evidence="3 4">
    <name type="scientific">Moryella indoligenes</name>
    <dbReference type="NCBI Taxonomy" id="371674"/>
    <lineage>
        <taxon>Bacteria</taxon>
        <taxon>Bacillati</taxon>
        <taxon>Bacillota</taxon>
        <taxon>Clostridia</taxon>
        <taxon>Lachnospirales</taxon>
        <taxon>Lachnospiraceae</taxon>
        <taxon>Moryella</taxon>
    </lineage>
</organism>
<evidence type="ECO:0000259" key="2">
    <source>
        <dbReference type="Pfam" id="PF01478"/>
    </source>
</evidence>
<feature type="transmembrane region" description="Helical" evidence="1">
    <location>
        <begin position="137"/>
        <end position="154"/>
    </location>
</feature>
<feature type="transmembrane region" description="Helical" evidence="1">
    <location>
        <begin position="212"/>
        <end position="231"/>
    </location>
</feature>
<feature type="transmembrane region" description="Helical" evidence="1">
    <location>
        <begin position="106"/>
        <end position="125"/>
    </location>
</feature>
<protein>
    <recommendedName>
        <fullName evidence="2">Prepilin type IV endopeptidase peptidase domain-containing protein</fullName>
    </recommendedName>
</protein>
<comment type="caution">
    <text evidence="3">The sequence shown here is derived from an EMBL/GenBank/DDBJ whole genome shotgun (WGS) entry which is preliminary data.</text>
</comment>
<evidence type="ECO:0000313" key="3">
    <source>
        <dbReference type="EMBL" id="MDQ0151596.1"/>
    </source>
</evidence>
<dbReference type="AlphaFoldDB" id="A0AAE3V8D1"/>
<dbReference type="Gene3D" id="1.20.120.1220">
    <property type="match status" value="1"/>
</dbReference>
<dbReference type="EMBL" id="JAUSTO010000002">
    <property type="protein sequence ID" value="MDQ0151596.1"/>
    <property type="molecule type" value="Genomic_DNA"/>
</dbReference>
<dbReference type="GO" id="GO:0004190">
    <property type="term" value="F:aspartic-type endopeptidase activity"/>
    <property type="evidence" value="ECO:0007669"/>
    <property type="project" value="InterPro"/>
</dbReference>
<evidence type="ECO:0000256" key="1">
    <source>
        <dbReference type="SAM" id="Phobius"/>
    </source>
</evidence>
<keyword evidence="1" id="KW-0812">Transmembrane</keyword>
<feature type="transmembrane region" description="Helical" evidence="1">
    <location>
        <begin position="6"/>
        <end position="21"/>
    </location>
</feature>
<name>A0AAE3V8D1_9FIRM</name>
<dbReference type="Pfam" id="PF01478">
    <property type="entry name" value="Peptidase_A24"/>
    <property type="match status" value="1"/>
</dbReference>
<accession>A0AAE3V8D1</accession>
<sequence>MLIFTFFGRMILFGFLTLCVLQDIRRMEIERRLFLLMGIAVCLYELRLLLSGTLPPYRELLLSVIPGLVLLLVSKLSREALGLGDSLFFLLLGPCCGAVRLLSILAASFLLAAVCALFFITAASMRGGVQRGRRIPFLPFTIAPVLYHIFTLSAPTERKLYLAVICSLIVLYIFQAVLILQKAKQKPRLFRLPERSPGQTARKLRGSLTVEASYVFALIFLAISAMIRFSWKQRNTCLAAFLLTETSVRAAHAEPLYDPHGADEAALSAELRHRLSSIQMLKDSALCVERSPLYSRALLQNSEMKLSAERRNASSEDVMRAATAIRDYSNSVQTQKGRSDHATDLK</sequence>
<dbReference type="GO" id="GO:0016020">
    <property type="term" value="C:membrane"/>
    <property type="evidence" value="ECO:0007669"/>
    <property type="project" value="InterPro"/>
</dbReference>
<evidence type="ECO:0000313" key="4">
    <source>
        <dbReference type="Proteomes" id="UP001241537"/>
    </source>
</evidence>
<reference evidence="3" key="1">
    <citation type="submission" date="2023-07" db="EMBL/GenBank/DDBJ databases">
        <title>Genomic Encyclopedia of Type Strains, Phase IV (KMG-IV): sequencing the most valuable type-strain genomes for metagenomic binning, comparative biology and taxonomic classification.</title>
        <authorList>
            <person name="Goeker M."/>
        </authorList>
    </citation>
    <scope>NUCLEOTIDE SEQUENCE</scope>
    <source>
        <strain evidence="3">DSM 19659</strain>
    </source>
</reference>
<dbReference type="Proteomes" id="UP001241537">
    <property type="component" value="Unassembled WGS sequence"/>
</dbReference>
<dbReference type="InterPro" id="IPR000045">
    <property type="entry name" value="Prepilin_IV_endopep_pep"/>
</dbReference>
<keyword evidence="1" id="KW-1133">Transmembrane helix</keyword>
<dbReference type="RefSeq" id="WP_307252257.1">
    <property type="nucleotide sequence ID" value="NZ_JAUSTO010000002.1"/>
</dbReference>
<gene>
    <name evidence="3" type="ORF">J2S20_000276</name>
</gene>
<proteinExistence type="predicted"/>
<feature type="transmembrane region" description="Helical" evidence="1">
    <location>
        <begin position="160"/>
        <end position="180"/>
    </location>
</feature>
<keyword evidence="4" id="KW-1185">Reference proteome</keyword>
<feature type="domain" description="Prepilin type IV endopeptidase peptidase" evidence="2">
    <location>
        <begin position="10"/>
        <end position="117"/>
    </location>
</feature>